<accession>A0A9N9MJY7</accession>
<dbReference type="InterPro" id="IPR000949">
    <property type="entry name" value="ELM2_dom"/>
</dbReference>
<keyword evidence="4 8" id="KW-0175">Coiled coil</keyword>
<evidence type="ECO:0000313" key="13">
    <source>
        <dbReference type="Proteomes" id="UP001152799"/>
    </source>
</evidence>
<evidence type="ECO:0000256" key="6">
    <source>
        <dbReference type="ARBA" id="ARBA00023242"/>
    </source>
</evidence>
<dbReference type="GO" id="GO:0000118">
    <property type="term" value="C:histone deacetylase complex"/>
    <property type="evidence" value="ECO:0007669"/>
    <property type="project" value="TreeGrafter"/>
</dbReference>
<dbReference type="SMART" id="SM01189">
    <property type="entry name" value="ELM2"/>
    <property type="match status" value="1"/>
</dbReference>
<keyword evidence="6" id="KW-0539">Nucleus</keyword>
<dbReference type="Pfam" id="PF00249">
    <property type="entry name" value="Myb_DNA-binding"/>
    <property type="match status" value="1"/>
</dbReference>
<feature type="compositionally biased region" description="Basic and acidic residues" evidence="9">
    <location>
        <begin position="180"/>
        <end position="203"/>
    </location>
</feature>
<dbReference type="EMBL" id="OU892291">
    <property type="protein sequence ID" value="CAG9763859.1"/>
    <property type="molecule type" value="Genomic_DNA"/>
</dbReference>
<dbReference type="AlphaFoldDB" id="A0A9N9MJY7"/>
<feature type="domain" description="SANT" evidence="11">
    <location>
        <begin position="115"/>
        <end position="166"/>
    </location>
</feature>
<evidence type="ECO:0000259" key="10">
    <source>
        <dbReference type="PROSITE" id="PS51156"/>
    </source>
</evidence>
<comment type="similarity">
    <text evidence="7">Belongs to the CoREST family.</text>
</comment>
<dbReference type="GO" id="GO:0006357">
    <property type="term" value="P:regulation of transcription by RNA polymerase II"/>
    <property type="evidence" value="ECO:0007669"/>
    <property type="project" value="TreeGrafter"/>
</dbReference>
<feature type="region of interest" description="Disordered" evidence="9">
    <location>
        <begin position="1"/>
        <end position="27"/>
    </location>
</feature>
<dbReference type="Gene3D" id="1.10.10.60">
    <property type="entry name" value="Homeodomain-like"/>
    <property type="match status" value="1"/>
</dbReference>
<sequence>MDVRSRGPSPNGHVQAESSSEDKSPVPVVKIRVGRDYQATCPELQPEAQRKPELLADRARLVWSPTESIPDSKLEDYIVLAKDKYGYNGEQALGMLFWHKHDLDRAVMDLANFTPFPDEWSVEDKVLFEQAFQFHGQNFHRIRQMLPDKSIASLVKYYYSWKKTRTRTSLMDKQARKLNGPKEDGTEDGEARASNDESNHDEKCCKKKSGAVVCVNCGSVFHKSCATRDFAEKVHFIDETRVICCKADLEVNHEIASKIEIIYLKRLLVELEKQNRTLEENGNLWKERYETLSKSLHNPSTSCIPIFPTFTSPRPRPLPVVSGPGAATDVVGDRGGDPLVQKQEEIPLDGATRTPKIAVSNDEIVNSENQHIEQLVLADVTNDIDSPKQRDSAINFSNLSNKGQSTRSTILPTEPTPSTSSKAT</sequence>
<proteinExistence type="inferred from homology"/>
<dbReference type="SUPFAM" id="SSF46689">
    <property type="entry name" value="Homeodomain-like"/>
    <property type="match status" value="1"/>
</dbReference>
<organism evidence="12 13">
    <name type="scientific">Ceutorhynchus assimilis</name>
    <name type="common">cabbage seed weevil</name>
    <dbReference type="NCBI Taxonomy" id="467358"/>
    <lineage>
        <taxon>Eukaryota</taxon>
        <taxon>Metazoa</taxon>
        <taxon>Ecdysozoa</taxon>
        <taxon>Arthropoda</taxon>
        <taxon>Hexapoda</taxon>
        <taxon>Insecta</taxon>
        <taxon>Pterygota</taxon>
        <taxon>Neoptera</taxon>
        <taxon>Endopterygota</taxon>
        <taxon>Coleoptera</taxon>
        <taxon>Polyphaga</taxon>
        <taxon>Cucujiformia</taxon>
        <taxon>Curculionidae</taxon>
        <taxon>Ceutorhynchinae</taxon>
        <taxon>Ceutorhynchus</taxon>
    </lineage>
</organism>
<dbReference type="Pfam" id="PF01448">
    <property type="entry name" value="ELM2"/>
    <property type="match status" value="1"/>
</dbReference>
<feature type="coiled-coil region" evidence="8">
    <location>
        <begin position="261"/>
        <end position="288"/>
    </location>
</feature>
<dbReference type="GO" id="GO:0005667">
    <property type="term" value="C:transcription regulator complex"/>
    <property type="evidence" value="ECO:0007669"/>
    <property type="project" value="TreeGrafter"/>
</dbReference>
<evidence type="ECO:0000256" key="2">
    <source>
        <dbReference type="ARBA" id="ARBA00022491"/>
    </source>
</evidence>
<feature type="domain" description="ELM2" evidence="10">
    <location>
        <begin position="29"/>
        <end position="114"/>
    </location>
</feature>
<dbReference type="PANTHER" id="PTHR16089:SF28">
    <property type="entry name" value="REST COREPRESSOR"/>
    <property type="match status" value="1"/>
</dbReference>
<dbReference type="FunFam" id="1.10.10.60:FF:000033">
    <property type="entry name" value="REST corepressor 3"/>
    <property type="match status" value="1"/>
</dbReference>
<dbReference type="Gene3D" id="4.10.1240.50">
    <property type="match status" value="1"/>
</dbReference>
<dbReference type="FunFam" id="4.10.1240.50:FF:000002">
    <property type="entry name" value="REST corepressor isoform X1"/>
    <property type="match status" value="1"/>
</dbReference>
<evidence type="ECO:0000256" key="5">
    <source>
        <dbReference type="ARBA" id="ARBA00023163"/>
    </source>
</evidence>
<feature type="region of interest" description="Disordered" evidence="9">
    <location>
        <begin position="172"/>
        <end position="203"/>
    </location>
</feature>
<protein>
    <recommendedName>
        <fullName evidence="14">REST corepressor 1</fullName>
    </recommendedName>
</protein>
<dbReference type="InterPro" id="IPR001005">
    <property type="entry name" value="SANT/Myb"/>
</dbReference>
<dbReference type="PANTHER" id="PTHR16089">
    <property type="entry name" value="REST COREPRESSOR COREST PROTEIN-RELATED"/>
    <property type="match status" value="1"/>
</dbReference>
<evidence type="ECO:0000256" key="7">
    <source>
        <dbReference type="ARBA" id="ARBA00038011"/>
    </source>
</evidence>
<keyword evidence="2" id="KW-0678">Repressor</keyword>
<name>A0A9N9MJY7_9CUCU</name>
<evidence type="ECO:0000259" key="11">
    <source>
        <dbReference type="PROSITE" id="PS51293"/>
    </source>
</evidence>
<dbReference type="SMART" id="SM00717">
    <property type="entry name" value="SANT"/>
    <property type="match status" value="1"/>
</dbReference>
<feature type="compositionally biased region" description="Polar residues" evidence="9">
    <location>
        <begin position="392"/>
        <end position="424"/>
    </location>
</feature>
<keyword evidence="13" id="KW-1185">Reference proteome</keyword>
<evidence type="ECO:0000313" key="12">
    <source>
        <dbReference type="EMBL" id="CAG9763859.1"/>
    </source>
</evidence>
<gene>
    <name evidence="12" type="ORF">CEUTPL_LOCUS4513</name>
</gene>
<dbReference type="PROSITE" id="PS51293">
    <property type="entry name" value="SANT"/>
    <property type="match status" value="1"/>
</dbReference>
<dbReference type="OrthoDB" id="10064338at2759"/>
<evidence type="ECO:0000256" key="9">
    <source>
        <dbReference type="SAM" id="MobiDB-lite"/>
    </source>
</evidence>
<evidence type="ECO:0000256" key="4">
    <source>
        <dbReference type="ARBA" id="ARBA00023054"/>
    </source>
</evidence>
<keyword evidence="3" id="KW-0805">Transcription regulation</keyword>
<evidence type="ECO:0000256" key="8">
    <source>
        <dbReference type="SAM" id="Coils"/>
    </source>
</evidence>
<evidence type="ECO:0000256" key="1">
    <source>
        <dbReference type="ARBA" id="ARBA00004123"/>
    </source>
</evidence>
<dbReference type="InterPro" id="IPR051066">
    <property type="entry name" value="Trans_reg/Corepressor"/>
</dbReference>
<reference evidence="12" key="1">
    <citation type="submission" date="2022-01" db="EMBL/GenBank/DDBJ databases">
        <authorList>
            <person name="King R."/>
        </authorList>
    </citation>
    <scope>NUCLEOTIDE SEQUENCE</scope>
</reference>
<evidence type="ECO:0000256" key="3">
    <source>
        <dbReference type="ARBA" id="ARBA00023015"/>
    </source>
</evidence>
<comment type="subcellular location">
    <subcellularLocation>
        <location evidence="1">Nucleus</location>
    </subcellularLocation>
</comment>
<dbReference type="GO" id="GO:0003714">
    <property type="term" value="F:transcription corepressor activity"/>
    <property type="evidence" value="ECO:0007669"/>
    <property type="project" value="TreeGrafter"/>
</dbReference>
<feature type="region of interest" description="Disordered" evidence="9">
    <location>
        <begin position="383"/>
        <end position="424"/>
    </location>
</feature>
<dbReference type="InterPro" id="IPR009057">
    <property type="entry name" value="Homeodomain-like_sf"/>
</dbReference>
<dbReference type="InterPro" id="IPR017884">
    <property type="entry name" value="SANT_dom"/>
</dbReference>
<dbReference type="PROSITE" id="PS51156">
    <property type="entry name" value="ELM2"/>
    <property type="match status" value="1"/>
</dbReference>
<evidence type="ECO:0008006" key="14">
    <source>
        <dbReference type="Google" id="ProtNLM"/>
    </source>
</evidence>
<dbReference type="Proteomes" id="UP001152799">
    <property type="component" value="Chromosome 15"/>
</dbReference>
<keyword evidence="5" id="KW-0804">Transcription</keyword>